<reference evidence="7 8" key="1">
    <citation type="journal article" date="2019" name="Int. J. Syst. Evol. Microbiol.">
        <title>The Global Catalogue of Microorganisms (GCM) 10K type strain sequencing project: providing services to taxonomists for standard genome sequencing and annotation.</title>
        <authorList>
            <consortium name="The Broad Institute Genomics Platform"/>
            <consortium name="The Broad Institute Genome Sequencing Center for Infectious Disease"/>
            <person name="Wu L."/>
            <person name="Ma J."/>
        </authorList>
    </citation>
    <scope>NUCLEOTIDE SEQUENCE [LARGE SCALE GENOMIC DNA]</scope>
    <source>
        <strain evidence="7 8">JCM 16013</strain>
    </source>
</reference>
<accession>A0ABN2SF16</accession>
<evidence type="ECO:0000313" key="7">
    <source>
        <dbReference type="EMBL" id="GAA1985416.1"/>
    </source>
</evidence>
<keyword evidence="8" id="KW-1185">Reference proteome</keyword>
<sequence>MEQAKASLTVPWDDRLLDYDFGPGHPLAPVRVDLAMRLARHLGVFDHDDVATVPVPTADDVLLRLVHHAAYVDVVRASAETGHAERVRYGFGTEDNPYFGGMYEAAARVVGASVEAARRVWTGASAHAVNLAGGLHHAMPSHASGFCVFNDPAVAIAWLLAEGARRVAYVDVDVHHGDGVQAAFWDDPRVLTISLHESPRTLFPGTGLPEDVGGGGAEGYAVNVALPAGTGDEAWLRAFDAVVPQLLAAFAPEVLVTQHGCDTHVLDPLAHLRLTVDGQRNAIERLHRLAHEHASGRWLALGGGGYELVDVVPRTWTHLLAEASERPLAPATPVPGEWLAYARARTGRDPIATMTDGHDPKPRSWDSGYDPADPVDRAVIATRRAVFPWHGLDLSVY</sequence>
<proteinExistence type="inferred from homology"/>
<evidence type="ECO:0000256" key="4">
    <source>
        <dbReference type="ARBA" id="ARBA00022627"/>
    </source>
</evidence>
<evidence type="ECO:0000256" key="2">
    <source>
        <dbReference type="ARBA" id="ARBA00005947"/>
    </source>
</evidence>
<dbReference type="InterPro" id="IPR023696">
    <property type="entry name" value="Ureohydrolase_dom_sf"/>
</dbReference>
<gene>
    <name evidence="7" type="ORF">GCM10009838_54720</name>
</gene>
<evidence type="ECO:0000259" key="6">
    <source>
        <dbReference type="Pfam" id="PF00850"/>
    </source>
</evidence>
<dbReference type="InterPro" id="IPR023801">
    <property type="entry name" value="His_deacetylse_dom"/>
</dbReference>
<evidence type="ECO:0000256" key="5">
    <source>
        <dbReference type="SAM" id="MobiDB-lite"/>
    </source>
</evidence>
<organism evidence="7 8">
    <name type="scientific">Catenulispora subtropica</name>
    <dbReference type="NCBI Taxonomy" id="450798"/>
    <lineage>
        <taxon>Bacteria</taxon>
        <taxon>Bacillati</taxon>
        <taxon>Actinomycetota</taxon>
        <taxon>Actinomycetes</taxon>
        <taxon>Catenulisporales</taxon>
        <taxon>Catenulisporaceae</taxon>
        <taxon>Catenulispora</taxon>
    </lineage>
</organism>
<dbReference type="PRINTS" id="PR01270">
    <property type="entry name" value="HDASUPER"/>
</dbReference>
<dbReference type="Gene3D" id="3.40.800.20">
    <property type="entry name" value="Histone deacetylase domain"/>
    <property type="match status" value="1"/>
</dbReference>
<dbReference type="PANTHER" id="PTHR10625">
    <property type="entry name" value="HISTONE DEACETYLASE HDAC1-RELATED"/>
    <property type="match status" value="1"/>
</dbReference>
<dbReference type="PANTHER" id="PTHR10625:SF10">
    <property type="entry name" value="HISTONE DEACETYLASE HDAC1"/>
    <property type="match status" value="1"/>
</dbReference>
<dbReference type="CDD" id="cd09994">
    <property type="entry name" value="HDAC_AcuC_like"/>
    <property type="match status" value="1"/>
</dbReference>
<dbReference type="RefSeq" id="WP_344659992.1">
    <property type="nucleotide sequence ID" value="NZ_BAAAQM010000035.1"/>
</dbReference>
<evidence type="ECO:0000256" key="3">
    <source>
        <dbReference type="ARBA" id="ARBA00020218"/>
    </source>
</evidence>
<dbReference type="PRINTS" id="PR01272">
    <property type="entry name" value="ACUCPROTEIN"/>
</dbReference>
<feature type="domain" description="Histone deacetylase" evidence="6">
    <location>
        <begin position="25"/>
        <end position="321"/>
    </location>
</feature>
<name>A0ABN2SF16_9ACTN</name>
<comment type="caution">
    <text evidence="7">The sequence shown here is derived from an EMBL/GenBank/DDBJ whole genome shotgun (WGS) entry which is preliminary data.</text>
</comment>
<comment type="pathway">
    <text evidence="1">Ketone degradation; acetoin degradation.</text>
</comment>
<keyword evidence="4" id="KW-0006">Acetoin catabolism</keyword>
<dbReference type="InterPro" id="IPR037138">
    <property type="entry name" value="His_deacetylse_dom_sf"/>
</dbReference>
<dbReference type="Pfam" id="PF00850">
    <property type="entry name" value="Hist_deacetyl"/>
    <property type="match status" value="1"/>
</dbReference>
<dbReference type="InterPro" id="IPR003085">
    <property type="entry name" value="AcuC"/>
</dbReference>
<comment type="similarity">
    <text evidence="2">Belongs to the histone deacetylase family.</text>
</comment>
<evidence type="ECO:0000256" key="1">
    <source>
        <dbReference type="ARBA" id="ARBA00005101"/>
    </source>
</evidence>
<dbReference type="SUPFAM" id="SSF52768">
    <property type="entry name" value="Arginase/deacetylase"/>
    <property type="match status" value="1"/>
</dbReference>
<evidence type="ECO:0000313" key="8">
    <source>
        <dbReference type="Proteomes" id="UP001499854"/>
    </source>
</evidence>
<dbReference type="Proteomes" id="UP001499854">
    <property type="component" value="Unassembled WGS sequence"/>
</dbReference>
<dbReference type="InterPro" id="IPR000286">
    <property type="entry name" value="HDACs"/>
</dbReference>
<protein>
    <recommendedName>
        <fullName evidence="3">Acetoin utilization protein AcuC</fullName>
    </recommendedName>
</protein>
<feature type="region of interest" description="Disordered" evidence="5">
    <location>
        <begin position="350"/>
        <end position="369"/>
    </location>
</feature>
<dbReference type="EMBL" id="BAAAQM010000035">
    <property type="protein sequence ID" value="GAA1985416.1"/>
    <property type="molecule type" value="Genomic_DNA"/>
</dbReference>